<dbReference type="AlphaFoldDB" id="A0A0R1MED2"/>
<dbReference type="PATRIC" id="fig|1423777.3.peg.237"/>
<feature type="domain" description="N-acetyltransferase" evidence="1">
    <location>
        <begin position="5"/>
        <end position="144"/>
    </location>
</feature>
<proteinExistence type="predicted"/>
<dbReference type="PANTHER" id="PTHR13355:SF11">
    <property type="entry name" value="GLUCOSAMINE 6-PHOSPHATE N-ACETYLTRANSFERASE"/>
    <property type="match status" value="1"/>
</dbReference>
<dbReference type="CDD" id="cd04301">
    <property type="entry name" value="NAT_SF"/>
    <property type="match status" value="1"/>
</dbReference>
<evidence type="ECO:0000313" key="3">
    <source>
        <dbReference type="Proteomes" id="UP000051686"/>
    </source>
</evidence>
<dbReference type="InterPro" id="IPR016181">
    <property type="entry name" value="Acyl_CoA_acyltransferase"/>
</dbReference>
<dbReference type="InterPro" id="IPR000182">
    <property type="entry name" value="GNAT_dom"/>
</dbReference>
<dbReference type="Proteomes" id="UP000051686">
    <property type="component" value="Unassembled WGS sequence"/>
</dbReference>
<name>A0A0R1MED2_9LACO</name>
<sequence length="144" mass="16298">MLEFEQTTDLTSKCYQDALVIRKRVFIKEQGVAPALEIANEAEAVHFVAYVDGRSAATARILNEEGPSWHIQRVATLPEFRGQGIAKSLMEYLEKVAHNHDIRYLKLGAQDQAQGFYRKLGYHVEGPGFLEAGIAHHQMQKKLF</sequence>
<keyword evidence="3" id="KW-1185">Reference proteome</keyword>
<dbReference type="GO" id="GO:0004343">
    <property type="term" value="F:glucosamine 6-phosphate N-acetyltransferase activity"/>
    <property type="evidence" value="ECO:0007669"/>
    <property type="project" value="TreeGrafter"/>
</dbReference>
<protein>
    <submittedName>
        <fullName evidence="2">Acetyltransferase</fullName>
    </submittedName>
</protein>
<dbReference type="OrthoDB" id="9796171at2"/>
<dbReference type="STRING" id="1423777.FD46_GL000227"/>
<comment type="caution">
    <text evidence="2">The sequence shown here is derived from an EMBL/GenBank/DDBJ whole genome shotgun (WGS) entry which is preliminary data.</text>
</comment>
<dbReference type="Pfam" id="PF13673">
    <property type="entry name" value="Acetyltransf_10"/>
    <property type="match status" value="1"/>
</dbReference>
<dbReference type="EMBL" id="AZEH01000014">
    <property type="protein sequence ID" value="KRL06225.1"/>
    <property type="molecule type" value="Genomic_DNA"/>
</dbReference>
<dbReference type="InterPro" id="IPR039143">
    <property type="entry name" value="GNPNAT1-like"/>
</dbReference>
<accession>A0A0R1MED2</accession>
<dbReference type="PROSITE" id="PS51186">
    <property type="entry name" value="GNAT"/>
    <property type="match status" value="1"/>
</dbReference>
<dbReference type="Gene3D" id="3.40.630.30">
    <property type="match status" value="1"/>
</dbReference>
<dbReference type="RefSeq" id="WP_057895266.1">
    <property type="nucleotide sequence ID" value="NZ_AZEH01000014.1"/>
</dbReference>
<evidence type="ECO:0000259" key="1">
    <source>
        <dbReference type="PROSITE" id="PS51186"/>
    </source>
</evidence>
<dbReference type="PANTHER" id="PTHR13355">
    <property type="entry name" value="GLUCOSAMINE 6-PHOSPHATE N-ACETYLTRANSFERASE"/>
    <property type="match status" value="1"/>
</dbReference>
<gene>
    <name evidence="2" type="ORF">FD46_GL000227</name>
</gene>
<keyword evidence="2" id="KW-0808">Transferase</keyword>
<evidence type="ECO:0000313" key="2">
    <source>
        <dbReference type="EMBL" id="KRL06225.1"/>
    </source>
</evidence>
<dbReference type="SUPFAM" id="SSF55729">
    <property type="entry name" value="Acyl-CoA N-acyltransferases (Nat)"/>
    <property type="match status" value="1"/>
</dbReference>
<reference evidence="2 3" key="1">
    <citation type="journal article" date="2015" name="Genome Announc.">
        <title>Expanding the biotechnology potential of lactobacilli through comparative genomics of 213 strains and associated genera.</title>
        <authorList>
            <person name="Sun Z."/>
            <person name="Harris H.M."/>
            <person name="McCann A."/>
            <person name="Guo C."/>
            <person name="Argimon S."/>
            <person name="Zhang W."/>
            <person name="Yang X."/>
            <person name="Jeffery I.B."/>
            <person name="Cooney J.C."/>
            <person name="Kagawa T.F."/>
            <person name="Liu W."/>
            <person name="Song Y."/>
            <person name="Salvetti E."/>
            <person name="Wrobel A."/>
            <person name="Rasinkangas P."/>
            <person name="Parkhill J."/>
            <person name="Rea M.C."/>
            <person name="O'Sullivan O."/>
            <person name="Ritari J."/>
            <person name="Douillard F.P."/>
            <person name="Paul Ross R."/>
            <person name="Yang R."/>
            <person name="Briner A.E."/>
            <person name="Felis G.E."/>
            <person name="de Vos W.M."/>
            <person name="Barrangou R."/>
            <person name="Klaenhammer T.R."/>
            <person name="Caufield P.W."/>
            <person name="Cui Y."/>
            <person name="Zhang H."/>
            <person name="O'Toole P.W."/>
        </authorList>
    </citation>
    <scope>NUCLEOTIDE SEQUENCE [LARGE SCALE GENOMIC DNA]</scope>
    <source>
        <strain evidence="2 3">DSM 19972</strain>
    </source>
</reference>
<organism evidence="2 3">
    <name type="scientific">Liquorilactobacillus oeni DSM 19972</name>
    <dbReference type="NCBI Taxonomy" id="1423777"/>
    <lineage>
        <taxon>Bacteria</taxon>
        <taxon>Bacillati</taxon>
        <taxon>Bacillota</taxon>
        <taxon>Bacilli</taxon>
        <taxon>Lactobacillales</taxon>
        <taxon>Lactobacillaceae</taxon>
        <taxon>Liquorilactobacillus</taxon>
    </lineage>
</organism>